<dbReference type="PANTHER" id="PTHR13504">
    <property type="entry name" value="FIDO DOMAIN-CONTAINING PROTEIN DDB_G0283145"/>
    <property type="match status" value="1"/>
</dbReference>
<proteinExistence type="predicted"/>
<dbReference type="PROSITE" id="PS51459">
    <property type="entry name" value="FIDO"/>
    <property type="match status" value="1"/>
</dbReference>
<sequence>MDINFDIPEKNVWWRPNYWPYTNQIIFKQIESFKNLFLKAKEDTEFQKELNRLSLYYHTNFIYECLKGEKNINDDELEINNVERIIECGSRSSKIEVKIQNLYRAIFYLFPDPFFPSLEIKGFTTDLAKKLHEIIGYELWDNSGVYRKLHAKPSKEDYEYAEPHLIEEKLESLFENTRFLLEKYSGIHERIKIGALFFTMFLDIHPFSNGNGRISRLLLSFILSNTCVVPIGLYYSQDSRETYLKCLRESRLTFSHTYSPLALSAFILESALKNLI</sequence>
<evidence type="ECO:0000313" key="3">
    <source>
        <dbReference type="EMBL" id="CAF1049846.1"/>
    </source>
</evidence>
<dbReference type="InterPro" id="IPR003812">
    <property type="entry name" value="Fido"/>
</dbReference>
<dbReference type="PANTHER" id="PTHR13504:SF38">
    <property type="entry name" value="FIDO DOMAIN-CONTAINING PROTEIN"/>
    <property type="match status" value="1"/>
</dbReference>
<feature type="domain" description="Fido" evidence="2">
    <location>
        <begin position="123"/>
        <end position="269"/>
    </location>
</feature>
<dbReference type="AlphaFoldDB" id="A0A814KD94"/>
<dbReference type="Proteomes" id="UP000663879">
    <property type="component" value="Unassembled WGS sequence"/>
</dbReference>
<name>A0A814KD94_9BILA</name>
<evidence type="ECO:0000313" key="4">
    <source>
        <dbReference type="Proteomes" id="UP000663879"/>
    </source>
</evidence>
<keyword evidence="4" id="KW-1185">Reference proteome</keyword>
<evidence type="ECO:0000259" key="2">
    <source>
        <dbReference type="PROSITE" id="PS51459"/>
    </source>
</evidence>
<feature type="active site" evidence="1">
    <location>
        <position position="205"/>
    </location>
</feature>
<gene>
    <name evidence="3" type="ORF">OXX778_LOCUS18771</name>
</gene>
<reference evidence="3" key="1">
    <citation type="submission" date="2021-02" db="EMBL/GenBank/DDBJ databases">
        <authorList>
            <person name="Nowell W R."/>
        </authorList>
    </citation>
    <scope>NUCLEOTIDE SEQUENCE</scope>
    <source>
        <strain evidence="3">Ploen Becks lab</strain>
    </source>
</reference>
<dbReference type="InterPro" id="IPR036597">
    <property type="entry name" value="Fido-like_dom_sf"/>
</dbReference>
<evidence type="ECO:0000256" key="1">
    <source>
        <dbReference type="PIRSR" id="PIRSR640198-1"/>
    </source>
</evidence>
<comment type="caution">
    <text evidence="3">The sequence shown here is derived from an EMBL/GenBank/DDBJ whole genome shotgun (WGS) entry which is preliminary data.</text>
</comment>
<dbReference type="Pfam" id="PF02661">
    <property type="entry name" value="Fic"/>
    <property type="match status" value="1"/>
</dbReference>
<dbReference type="SUPFAM" id="SSF140931">
    <property type="entry name" value="Fic-like"/>
    <property type="match status" value="1"/>
</dbReference>
<accession>A0A814KD94</accession>
<protein>
    <recommendedName>
        <fullName evidence="2">Fido domain-containing protein</fullName>
    </recommendedName>
</protein>
<dbReference type="Gene3D" id="1.10.3290.10">
    <property type="entry name" value="Fido-like domain"/>
    <property type="match status" value="1"/>
</dbReference>
<organism evidence="3 4">
    <name type="scientific">Brachionus calyciflorus</name>
    <dbReference type="NCBI Taxonomy" id="104777"/>
    <lineage>
        <taxon>Eukaryota</taxon>
        <taxon>Metazoa</taxon>
        <taxon>Spiralia</taxon>
        <taxon>Gnathifera</taxon>
        <taxon>Rotifera</taxon>
        <taxon>Eurotatoria</taxon>
        <taxon>Monogononta</taxon>
        <taxon>Pseudotrocha</taxon>
        <taxon>Ploima</taxon>
        <taxon>Brachionidae</taxon>
        <taxon>Brachionus</taxon>
    </lineage>
</organism>
<dbReference type="EMBL" id="CAJNOC010005344">
    <property type="protein sequence ID" value="CAF1049846.1"/>
    <property type="molecule type" value="Genomic_DNA"/>
</dbReference>
<dbReference type="InterPro" id="IPR040198">
    <property type="entry name" value="Fido_containing"/>
</dbReference>
<dbReference type="OrthoDB" id="6763393at2759"/>